<sequence length="376" mass="43288">MRCCIDCFKDVDVRERIRTSNAKGKCDICPDHTRNQTTFTLDLDQVSETSSIAASIANDLEEIVGLYELVLELPNSKELPSGSRHTLVDSLKDDWDIFNLNASEIGVLIELLLKNLRKETPRLFREVVIASIELDRRAKANKAFLENHSWVEFEDQIRHQNRFHSTMLHDERLLPYFRELRDTIPVGSRFYRSRIVLPKEELTREQIGMPPRSKASSGRLNSSGISNLYLASDKDVTFAEIKASMTNRVAYAMFEIKQEITVINLEKIARISPFHLEDKTAYLVDRDQLRAIDKALRKPSSGLRSDVEYVPTQYISDLIKTIGVDGIYFESTLKEGIMDLVLFNENKVKMIEPIHYVNINHVTIGYREEHVEKNLV</sequence>
<dbReference type="PATRIC" id="fig|1256225.3.peg.2704"/>
<dbReference type="AlphaFoldDB" id="S2N8A9"/>
<feature type="domain" description="RES" evidence="1">
    <location>
        <begin position="211"/>
        <end position="346"/>
    </location>
</feature>
<reference evidence="2 3" key="1">
    <citation type="journal article" date="2013" name="PLoS ONE">
        <title>Lactobacillus paracasei comparative genomics: towards species pan-genome definition and exploitation of diversity.</title>
        <authorList>
            <person name="Smokvina T."/>
            <person name="Wels M."/>
            <person name="Polka J."/>
            <person name="Chervaux C."/>
            <person name="Brisse S."/>
            <person name="Boekhorst J."/>
            <person name="van Hylckama Vlieg J.E."/>
            <person name="Siezen R.J."/>
        </authorList>
    </citation>
    <scope>NUCLEOTIDE SEQUENCE [LARGE SCALE GENOMIC DNA]</scope>
    <source>
        <strain evidence="2 3">Lpp225</strain>
    </source>
</reference>
<dbReference type="Proteomes" id="UP000014270">
    <property type="component" value="Unassembled WGS sequence"/>
</dbReference>
<dbReference type="EMBL" id="ANMM01000025">
    <property type="protein sequence ID" value="EPC36210.1"/>
    <property type="molecule type" value="Genomic_DNA"/>
</dbReference>
<evidence type="ECO:0000259" key="1">
    <source>
        <dbReference type="Pfam" id="PF08808"/>
    </source>
</evidence>
<dbReference type="InterPro" id="IPR014914">
    <property type="entry name" value="RES_dom"/>
</dbReference>
<accession>S2N8A9</accession>
<organism evidence="2 3">
    <name type="scientific">Lacticaseibacillus paracasei subsp. paracasei Lpp225</name>
    <dbReference type="NCBI Taxonomy" id="1256225"/>
    <lineage>
        <taxon>Bacteria</taxon>
        <taxon>Bacillati</taxon>
        <taxon>Bacillota</taxon>
        <taxon>Bacilli</taxon>
        <taxon>Lactobacillales</taxon>
        <taxon>Lactobacillaceae</taxon>
        <taxon>Lacticaseibacillus</taxon>
    </lineage>
</organism>
<dbReference type="Pfam" id="PF08808">
    <property type="entry name" value="RES"/>
    <property type="match status" value="1"/>
</dbReference>
<comment type="caution">
    <text evidence="2">The sequence shown here is derived from an EMBL/GenBank/DDBJ whole genome shotgun (WGS) entry which is preliminary data.</text>
</comment>
<evidence type="ECO:0000313" key="3">
    <source>
        <dbReference type="Proteomes" id="UP000014270"/>
    </source>
</evidence>
<protein>
    <recommendedName>
        <fullName evidence="1">RES domain-containing protein</fullName>
    </recommendedName>
</protein>
<evidence type="ECO:0000313" key="2">
    <source>
        <dbReference type="EMBL" id="EPC36210.1"/>
    </source>
</evidence>
<name>S2N8A9_LACPA</name>
<gene>
    <name evidence="2" type="ORF">Lpp225_2617</name>
</gene>
<proteinExistence type="predicted"/>